<comment type="caution">
    <text evidence="1">The sequence shown here is derived from an EMBL/GenBank/DDBJ whole genome shotgun (WGS) entry which is preliminary data.</text>
</comment>
<organism evidence="1 2">
    <name type="scientific">Streptomyces tibetensis</name>
    <dbReference type="NCBI Taxonomy" id="2382123"/>
    <lineage>
        <taxon>Bacteria</taxon>
        <taxon>Bacillati</taxon>
        <taxon>Actinomycetota</taxon>
        <taxon>Actinomycetes</taxon>
        <taxon>Kitasatosporales</taxon>
        <taxon>Streptomycetaceae</taxon>
        <taxon>Streptomyces</taxon>
    </lineage>
</organism>
<reference evidence="1 2" key="1">
    <citation type="submission" date="2024-10" db="EMBL/GenBank/DDBJ databases">
        <title>The Natural Products Discovery Center: Release of the First 8490 Sequenced Strains for Exploring Actinobacteria Biosynthetic Diversity.</title>
        <authorList>
            <person name="Kalkreuter E."/>
            <person name="Kautsar S.A."/>
            <person name="Yang D."/>
            <person name="Bader C.D."/>
            <person name="Teijaro C.N."/>
            <person name="Fluegel L."/>
            <person name="Davis C.M."/>
            <person name="Simpson J.R."/>
            <person name="Lauterbach L."/>
            <person name="Steele A.D."/>
            <person name="Gui C."/>
            <person name="Meng S."/>
            <person name="Li G."/>
            <person name="Viehrig K."/>
            <person name="Ye F."/>
            <person name="Su P."/>
            <person name="Kiefer A.F."/>
            <person name="Nichols A."/>
            <person name="Cepeda A.J."/>
            <person name="Yan W."/>
            <person name="Fan B."/>
            <person name="Jiang Y."/>
            <person name="Adhikari A."/>
            <person name="Zheng C.-J."/>
            <person name="Schuster L."/>
            <person name="Cowan T.M."/>
            <person name="Smanski M.J."/>
            <person name="Chevrette M.G."/>
            <person name="De Carvalho L.P.S."/>
            <person name="Shen B."/>
        </authorList>
    </citation>
    <scope>NUCLEOTIDE SEQUENCE [LARGE SCALE GENOMIC DNA]</scope>
    <source>
        <strain evidence="1 2">NPDC005497</strain>
    </source>
</reference>
<keyword evidence="2" id="KW-1185">Reference proteome</keyword>
<dbReference type="RefSeq" id="WP_389830241.1">
    <property type="nucleotide sequence ID" value="NZ_JBIAJP010000005.1"/>
</dbReference>
<dbReference type="EMBL" id="JBIAJP010000005">
    <property type="protein sequence ID" value="MFF0005936.1"/>
    <property type="molecule type" value="Genomic_DNA"/>
</dbReference>
<sequence length="221" mass="23902">MSSDTFVIDPSARMPDADIWFALPAGFMPVPLSDFAEVEEVPAGAAHQEHSLEALATTLTDSGNTQQISELLAPVRRLAHVLAYSCVIHCSVGTHRDDEGDGSLLLSLFTIGWQETSWAPRGVMAARAAAAMTDASHVETLELPCGPASLVEIRTSPHVGDARQELLQVVAYVPFPDARKLAILTLSTTAVHRADHYRNLLRESARLVTFENPLPMDHGEA</sequence>
<protein>
    <submittedName>
        <fullName evidence="1">Uncharacterized protein</fullName>
    </submittedName>
</protein>
<name>A0ABW6MY68_9ACTN</name>
<proteinExistence type="predicted"/>
<evidence type="ECO:0000313" key="2">
    <source>
        <dbReference type="Proteomes" id="UP001601422"/>
    </source>
</evidence>
<evidence type="ECO:0000313" key="1">
    <source>
        <dbReference type="EMBL" id="MFF0005936.1"/>
    </source>
</evidence>
<dbReference type="Proteomes" id="UP001601422">
    <property type="component" value="Unassembled WGS sequence"/>
</dbReference>
<accession>A0ABW6MY68</accession>
<gene>
    <name evidence="1" type="ORF">ACFYQT_21175</name>
</gene>